<organism evidence="2 3">
    <name type="scientific">Leptospira santarosai</name>
    <dbReference type="NCBI Taxonomy" id="28183"/>
    <lineage>
        <taxon>Bacteria</taxon>
        <taxon>Pseudomonadati</taxon>
        <taxon>Spirochaetota</taxon>
        <taxon>Spirochaetia</taxon>
        <taxon>Leptospirales</taxon>
        <taxon>Leptospiraceae</taxon>
        <taxon>Leptospira</taxon>
    </lineage>
</organism>
<proteinExistence type="predicted"/>
<evidence type="ECO:0000313" key="2">
    <source>
        <dbReference type="EMBL" id="ONF92429.1"/>
    </source>
</evidence>
<sequence length="76" mass="8655">MIQKTIVTLTVAGFISMAPIFAHEGEEHNHSKDSKEHSHEHGKHEDHSKHKNKESHKKSDKGHDHSKMKENKGGKK</sequence>
<evidence type="ECO:0000256" key="1">
    <source>
        <dbReference type="SAM" id="MobiDB-lite"/>
    </source>
</evidence>
<feature type="compositionally biased region" description="Basic residues" evidence="1">
    <location>
        <begin position="49"/>
        <end position="60"/>
    </location>
</feature>
<evidence type="ECO:0000313" key="3">
    <source>
        <dbReference type="Proteomes" id="UP000189337"/>
    </source>
</evidence>
<dbReference type="AlphaFoldDB" id="A0AB73LLT3"/>
<feature type="region of interest" description="Disordered" evidence="1">
    <location>
        <begin position="23"/>
        <end position="76"/>
    </location>
</feature>
<name>A0AB73LLT3_9LEPT</name>
<dbReference type="EMBL" id="MTSU01000012">
    <property type="protein sequence ID" value="ONF92429.1"/>
    <property type="molecule type" value="Genomic_DNA"/>
</dbReference>
<gene>
    <name evidence="2" type="ORF">BWD14_13190</name>
</gene>
<evidence type="ECO:0008006" key="4">
    <source>
        <dbReference type="Google" id="ProtNLM"/>
    </source>
</evidence>
<dbReference type="RefSeq" id="WP_032918805.1">
    <property type="nucleotide sequence ID" value="NZ_JASEXB010000024.1"/>
</dbReference>
<comment type="caution">
    <text evidence="2">The sequence shown here is derived from an EMBL/GenBank/DDBJ whole genome shotgun (WGS) entry which is preliminary data.</text>
</comment>
<feature type="compositionally biased region" description="Basic and acidic residues" evidence="1">
    <location>
        <begin position="61"/>
        <end position="76"/>
    </location>
</feature>
<protein>
    <recommendedName>
        <fullName evidence="4">Pentapeptide MXKDX repeat protein</fullName>
    </recommendedName>
</protein>
<feature type="compositionally biased region" description="Basic and acidic residues" evidence="1">
    <location>
        <begin position="23"/>
        <end position="48"/>
    </location>
</feature>
<dbReference type="Proteomes" id="UP000189337">
    <property type="component" value="Unassembled WGS sequence"/>
</dbReference>
<reference evidence="2 3" key="1">
    <citation type="submission" date="2017-01" db="EMBL/GenBank/DDBJ databases">
        <title>Comparative genomic analysis of Brazilian Leptospira santarosai.</title>
        <authorList>
            <person name="Moreno L.Z."/>
            <person name="Miraglia F."/>
            <person name="Kremer F.S."/>
            <person name="Eslabao M.R."/>
            <person name="Lilenbaum W."/>
            <person name="Dellagostin O.A."/>
            <person name="Moreno A.M."/>
        </authorList>
    </citation>
    <scope>NUCLEOTIDE SEQUENCE [LARGE SCALE GENOMIC DNA]</scope>
    <source>
        <strain evidence="2 3">M52/8-19</strain>
    </source>
</reference>
<accession>A0AB73LLT3</accession>